<feature type="region of interest" description="Disordered" evidence="1">
    <location>
        <begin position="74"/>
        <end position="117"/>
    </location>
</feature>
<keyword evidence="3" id="KW-1185">Reference proteome</keyword>
<sequence>MCWITFSPPMKRKLHPHHHHHHHPHFHRHHHGSSVEELVRITHDAPVPTTAYPSHPHHHKVRIITPTLPIHSDHHHHPHLHPIKLHGHGKKRAPSPPPPSPCSERVRVSFPHSHDSRRERYRTVIAEPATQEIRETTRIALREVKPQRGRLRRVAGYEVLGRDVPWSWDCVSSVDGRGGRSDKSGGGGLRYPPFGPESSWM</sequence>
<proteinExistence type="predicted"/>
<organism evidence="2 3">
    <name type="scientific">Zopfia rhizophila CBS 207.26</name>
    <dbReference type="NCBI Taxonomy" id="1314779"/>
    <lineage>
        <taxon>Eukaryota</taxon>
        <taxon>Fungi</taxon>
        <taxon>Dikarya</taxon>
        <taxon>Ascomycota</taxon>
        <taxon>Pezizomycotina</taxon>
        <taxon>Dothideomycetes</taxon>
        <taxon>Dothideomycetes incertae sedis</taxon>
        <taxon>Zopfiaceae</taxon>
        <taxon>Zopfia</taxon>
    </lineage>
</organism>
<protein>
    <submittedName>
        <fullName evidence="2">Uncharacterized protein</fullName>
    </submittedName>
</protein>
<dbReference type="OrthoDB" id="3797508at2759"/>
<dbReference type="EMBL" id="ML994610">
    <property type="protein sequence ID" value="KAF2195198.1"/>
    <property type="molecule type" value="Genomic_DNA"/>
</dbReference>
<feature type="region of interest" description="Disordered" evidence="1">
    <location>
        <begin position="174"/>
        <end position="201"/>
    </location>
</feature>
<name>A0A6A6EWN7_9PEZI</name>
<evidence type="ECO:0000313" key="3">
    <source>
        <dbReference type="Proteomes" id="UP000800200"/>
    </source>
</evidence>
<evidence type="ECO:0000256" key="1">
    <source>
        <dbReference type="SAM" id="MobiDB-lite"/>
    </source>
</evidence>
<accession>A0A6A6EWN7</accession>
<dbReference type="AlphaFoldDB" id="A0A6A6EWN7"/>
<dbReference type="Proteomes" id="UP000800200">
    <property type="component" value="Unassembled WGS sequence"/>
</dbReference>
<feature type="compositionally biased region" description="Basic and acidic residues" evidence="1">
    <location>
        <begin position="104"/>
        <end position="117"/>
    </location>
</feature>
<gene>
    <name evidence="2" type="ORF">K469DRAFT_743824</name>
</gene>
<evidence type="ECO:0000313" key="2">
    <source>
        <dbReference type="EMBL" id="KAF2195198.1"/>
    </source>
</evidence>
<feature type="compositionally biased region" description="Basic residues" evidence="1">
    <location>
        <begin position="74"/>
        <end position="93"/>
    </location>
</feature>
<reference evidence="2" key="1">
    <citation type="journal article" date="2020" name="Stud. Mycol.">
        <title>101 Dothideomycetes genomes: a test case for predicting lifestyles and emergence of pathogens.</title>
        <authorList>
            <person name="Haridas S."/>
            <person name="Albert R."/>
            <person name="Binder M."/>
            <person name="Bloem J."/>
            <person name="Labutti K."/>
            <person name="Salamov A."/>
            <person name="Andreopoulos B."/>
            <person name="Baker S."/>
            <person name="Barry K."/>
            <person name="Bills G."/>
            <person name="Bluhm B."/>
            <person name="Cannon C."/>
            <person name="Castanera R."/>
            <person name="Culley D."/>
            <person name="Daum C."/>
            <person name="Ezra D."/>
            <person name="Gonzalez J."/>
            <person name="Henrissat B."/>
            <person name="Kuo A."/>
            <person name="Liang C."/>
            <person name="Lipzen A."/>
            <person name="Lutzoni F."/>
            <person name="Magnuson J."/>
            <person name="Mondo S."/>
            <person name="Nolan M."/>
            <person name="Ohm R."/>
            <person name="Pangilinan J."/>
            <person name="Park H.-J."/>
            <person name="Ramirez L."/>
            <person name="Alfaro M."/>
            <person name="Sun H."/>
            <person name="Tritt A."/>
            <person name="Yoshinaga Y."/>
            <person name="Zwiers L.-H."/>
            <person name="Turgeon B."/>
            <person name="Goodwin S."/>
            <person name="Spatafora J."/>
            <person name="Crous P."/>
            <person name="Grigoriev I."/>
        </authorList>
    </citation>
    <scope>NUCLEOTIDE SEQUENCE</scope>
    <source>
        <strain evidence="2">CBS 207.26</strain>
    </source>
</reference>